<comment type="caution">
    <text evidence="1">The sequence shown here is derived from an EMBL/GenBank/DDBJ whole genome shotgun (WGS) entry which is preliminary data.</text>
</comment>
<proteinExistence type="predicted"/>
<gene>
    <name evidence="1" type="ORF">AVEN_73067_1</name>
</gene>
<name>A0A4Y2SYM0_ARAVE</name>
<accession>A0A4Y2SYM0</accession>
<reference evidence="1 2" key="1">
    <citation type="journal article" date="2019" name="Sci. Rep.">
        <title>Orb-weaving spider Araneus ventricosus genome elucidates the spidroin gene catalogue.</title>
        <authorList>
            <person name="Kono N."/>
            <person name="Nakamura H."/>
            <person name="Ohtoshi R."/>
            <person name="Moran D.A.P."/>
            <person name="Shinohara A."/>
            <person name="Yoshida Y."/>
            <person name="Fujiwara M."/>
            <person name="Mori M."/>
            <person name="Tomita M."/>
            <person name="Arakawa K."/>
        </authorList>
    </citation>
    <scope>NUCLEOTIDE SEQUENCE [LARGE SCALE GENOMIC DNA]</scope>
</reference>
<dbReference type="AlphaFoldDB" id="A0A4Y2SYM0"/>
<sequence>MKFSSEWSMIQQCNVVGCFRLSVNGLMARESFSYCSLLAEILKVWTGDSPLQIIEVEISVYLKLSLEHPKYAQRHSSLEIDLAIKGTKFSIADY</sequence>
<organism evidence="1 2">
    <name type="scientific">Araneus ventricosus</name>
    <name type="common">Orbweaver spider</name>
    <name type="synonym">Epeira ventricosa</name>
    <dbReference type="NCBI Taxonomy" id="182803"/>
    <lineage>
        <taxon>Eukaryota</taxon>
        <taxon>Metazoa</taxon>
        <taxon>Ecdysozoa</taxon>
        <taxon>Arthropoda</taxon>
        <taxon>Chelicerata</taxon>
        <taxon>Arachnida</taxon>
        <taxon>Araneae</taxon>
        <taxon>Araneomorphae</taxon>
        <taxon>Entelegynae</taxon>
        <taxon>Araneoidea</taxon>
        <taxon>Araneidae</taxon>
        <taxon>Araneus</taxon>
    </lineage>
</organism>
<protein>
    <submittedName>
        <fullName evidence="1">Uncharacterized protein</fullName>
    </submittedName>
</protein>
<dbReference type="Proteomes" id="UP000499080">
    <property type="component" value="Unassembled WGS sequence"/>
</dbReference>
<evidence type="ECO:0000313" key="2">
    <source>
        <dbReference type="Proteomes" id="UP000499080"/>
    </source>
</evidence>
<keyword evidence="2" id="KW-1185">Reference proteome</keyword>
<dbReference type="EMBL" id="BGPR01024547">
    <property type="protein sequence ID" value="GBN92720.1"/>
    <property type="molecule type" value="Genomic_DNA"/>
</dbReference>
<evidence type="ECO:0000313" key="1">
    <source>
        <dbReference type="EMBL" id="GBN92720.1"/>
    </source>
</evidence>